<evidence type="ECO:0000256" key="10">
    <source>
        <dbReference type="SAM" id="Phobius"/>
    </source>
</evidence>
<protein>
    <recommendedName>
        <fullName evidence="13">Cytochrome P450</fullName>
    </recommendedName>
</protein>
<dbReference type="SUPFAM" id="SSF48264">
    <property type="entry name" value="Cytochrome P450"/>
    <property type="match status" value="1"/>
</dbReference>
<proteinExistence type="inferred from homology"/>
<dbReference type="AlphaFoldDB" id="A0A9N9RVR0"/>
<evidence type="ECO:0000256" key="8">
    <source>
        <dbReference type="PIRSR" id="PIRSR602401-1"/>
    </source>
</evidence>
<dbReference type="InterPro" id="IPR002401">
    <property type="entry name" value="Cyt_P450_E_grp-I"/>
</dbReference>
<keyword evidence="6 8" id="KW-0408">Iron</keyword>
<comment type="similarity">
    <text evidence="2 9">Belongs to the cytochrome P450 family.</text>
</comment>
<reference evidence="11" key="2">
    <citation type="submission" date="2022-10" db="EMBL/GenBank/DDBJ databases">
        <authorList>
            <consortium name="ENA_rothamsted_submissions"/>
            <consortium name="culmorum"/>
            <person name="King R."/>
        </authorList>
    </citation>
    <scope>NUCLEOTIDE SEQUENCE</scope>
</reference>
<evidence type="ECO:0000256" key="2">
    <source>
        <dbReference type="ARBA" id="ARBA00010617"/>
    </source>
</evidence>
<evidence type="ECO:0000256" key="5">
    <source>
        <dbReference type="ARBA" id="ARBA00023002"/>
    </source>
</evidence>
<feature type="transmembrane region" description="Helical" evidence="10">
    <location>
        <begin position="6"/>
        <end position="22"/>
    </location>
</feature>
<dbReference type="PRINTS" id="PR00385">
    <property type="entry name" value="P450"/>
</dbReference>
<reference evidence="11" key="1">
    <citation type="submission" date="2022-01" db="EMBL/GenBank/DDBJ databases">
        <authorList>
            <person name="King R."/>
        </authorList>
    </citation>
    <scope>NUCLEOTIDE SEQUENCE</scope>
</reference>
<evidence type="ECO:0000313" key="12">
    <source>
        <dbReference type="Proteomes" id="UP001153620"/>
    </source>
</evidence>
<keyword evidence="5 9" id="KW-0560">Oxidoreductase</keyword>
<dbReference type="GO" id="GO:0020037">
    <property type="term" value="F:heme binding"/>
    <property type="evidence" value="ECO:0007669"/>
    <property type="project" value="InterPro"/>
</dbReference>
<gene>
    <name evidence="11" type="ORF">CHIRRI_LOCUS6308</name>
</gene>
<evidence type="ECO:0000256" key="3">
    <source>
        <dbReference type="ARBA" id="ARBA00022617"/>
    </source>
</evidence>
<dbReference type="InterPro" id="IPR001128">
    <property type="entry name" value="Cyt_P450"/>
</dbReference>
<evidence type="ECO:0000256" key="1">
    <source>
        <dbReference type="ARBA" id="ARBA00001971"/>
    </source>
</evidence>
<evidence type="ECO:0008006" key="13">
    <source>
        <dbReference type="Google" id="ProtNLM"/>
    </source>
</evidence>
<keyword evidence="12" id="KW-1185">Reference proteome</keyword>
<dbReference type="Gene3D" id="1.10.630.10">
    <property type="entry name" value="Cytochrome P450"/>
    <property type="match status" value="1"/>
</dbReference>
<evidence type="ECO:0000256" key="4">
    <source>
        <dbReference type="ARBA" id="ARBA00022723"/>
    </source>
</evidence>
<comment type="cofactor">
    <cofactor evidence="1 8">
        <name>heme</name>
        <dbReference type="ChEBI" id="CHEBI:30413"/>
    </cofactor>
</comment>
<keyword evidence="10" id="KW-0812">Transmembrane</keyword>
<dbReference type="EMBL" id="OU895878">
    <property type="protein sequence ID" value="CAG9803408.1"/>
    <property type="molecule type" value="Genomic_DNA"/>
</dbReference>
<dbReference type="PROSITE" id="PS00086">
    <property type="entry name" value="CYTOCHROME_P450"/>
    <property type="match status" value="1"/>
</dbReference>
<keyword evidence="7 9" id="KW-0503">Monooxygenase</keyword>
<dbReference type="InterPro" id="IPR017972">
    <property type="entry name" value="Cyt_P450_CS"/>
</dbReference>
<sequence length="497" mass="57650">MYLISFFVLAVITFISWYQIKYRRRNYLLSKIPAPKKLPIFHHLIEFIGKDAKDVFDWLEEQGNKFSPVYQFTVSPFDPGCAVVSDVKIIESLLTSQVLLNKTVDYDLLVPWIGTGLLISTGKKWFQRRKLLTPGFHFQILEKFVDIMNEQAKVFVKQLEKHDGKFVDVFPLVNLYALDTVCEAAMGININAQTTDSEYLRAVKEVTSIAMIRSFDETKRNQFLFQFTDMYKREQHYIKILHEFTDRVIQRRRDELLNNNQVDETDDVGKKKKKALLDILLSSSIDGQPLSNLDIREEVDTFAFAGHDTTSSGISFTLYNIAKYPDVQQKVYDEVLEIIGDDEELTVQKLNNLQYLDLVIKESLRLFPPVPYYGRKLSEELTAGGYTFPKDMNVYVSPYLLSKNPEIYPEPEKFNPHRFEAERSYDKINPFSYVPFSAGSRNCIGQKFAQHELKVIVSTIVKNFKLTLDKKQENLTLTAELILRPVDGINIYVEKRN</sequence>
<dbReference type="PRINTS" id="PR00463">
    <property type="entry name" value="EP450I"/>
</dbReference>
<keyword evidence="3 8" id="KW-0349">Heme</keyword>
<dbReference type="GO" id="GO:0016705">
    <property type="term" value="F:oxidoreductase activity, acting on paired donors, with incorporation or reduction of molecular oxygen"/>
    <property type="evidence" value="ECO:0007669"/>
    <property type="project" value="InterPro"/>
</dbReference>
<dbReference type="PANTHER" id="PTHR24291">
    <property type="entry name" value="CYTOCHROME P450 FAMILY 4"/>
    <property type="match status" value="1"/>
</dbReference>
<evidence type="ECO:0000256" key="9">
    <source>
        <dbReference type="RuleBase" id="RU000461"/>
    </source>
</evidence>
<dbReference type="OrthoDB" id="1470350at2759"/>
<dbReference type="InterPro" id="IPR050196">
    <property type="entry name" value="Cytochrome_P450_Monoox"/>
</dbReference>
<evidence type="ECO:0000313" key="11">
    <source>
        <dbReference type="EMBL" id="CAG9803408.1"/>
    </source>
</evidence>
<dbReference type="InterPro" id="IPR036396">
    <property type="entry name" value="Cyt_P450_sf"/>
</dbReference>
<feature type="binding site" description="axial binding residue" evidence="8">
    <location>
        <position position="443"/>
    </location>
    <ligand>
        <name>heme</name>
        <dbReference type="ChEBI" id="CHEBI:30413"/>
    </ligand>
    <ligandPart>
        <name>Fe</name>
        <dbReference type="ChEBI" id="CHEBI:18248"/>
    </ligandPart>
</feature>
<keyword evidence="10" id="KW-1133">Transmembrane helix</keyword>
<dbReference type="Proteomes" id="UP001153620">
    <property type="component" value="Chromosome 2"/>
</dbReference>
<keyword evidence="10" id="KW-0472">Membrane</keyword>
<keyword evidence="4 8" id="KW-0479">Metal-binding</keyword>
<dbReference type="CDD" id="cd20628">
    <property type="entry name" value="CYP4"/>
    <property type="match status" value="1"/>
</dbReference>
<dbReference type="Pfam" id="PF00067">
    <property type="entry name" value="p450"/>
    <property type="match status" value="1"/>
</dbReference>
<evidence type="ECO:0000256" key="7">
    <source>
        <dbReference type="ARBA" id="ARBA00023033"/>
    </source>
</evidence>
<dbReference type="GO" id="GO:0005506">
    <property type="term" value="F:iron ion binding"/>
    <property type="evidence" value="ECO:0007669"/>
    <property type="project" value="InterPro"/>
</dbReference>
<name>A0A9N9RVR0_9DIPT</name>
<evidence type="ECO:0000256" key="6">
    <source>
        <dbReference type="ARBA" id="ARBA00023004"/>
    </source>
</evidence>
<accession>A0A9N9RVR0</accession>
<dbReference type="GO" id="GO:0004497">
    <property type="term" value="F:monooxygenase activity"/>
    <property type="evidence" value="ECO:0007669"/>
    <property type="project" value="UniProtKB-KW"/>
</dbReference>
<organism evidence="11 12">
    <name type="scientific">Chironomus riparius</name>
    <dbReference type="NCBI Taxonomy" id="315576"/>
    <lineage>
        <taxon>Eukaryota</taxon>
        <taxon>Metazoa</taxon>
        <taxon>Ecdysozoa</taxon>
        <taxon>Arthropoda</taxon>
        <taxon>Hexapoda</taxon>
        <taxon>Insecta</taxon>
        <taxon>Pterygota</taxon>
        <taxon>Neoptera</taxon>
        <taxon>Endopterygota</taxon>
        <taxon>Diptera</taxon>
        <taxon>Nematocera</taxon>
        <taxon>Chironomoidea</taxon>
        <taxon>Chironomidae</taxon>
        <taxon>Chironominae</taxon>
        <taxon>Chironomus</taxon>
    </lineage>
</organism>
<dbReference type="PANTHER" id="PTHR24291:SF203">
    <property type="entry name" value="CYTOCHROME P450 4D1-RELATED"/>
    <property type="match status" value="1"/>
</dbReference>